<dbReference type="PANTHER" id="PTHR34289:SF8">
    <property type="entry name" value="DUF819 DOMAIN-CONTAINING PROTEIN"/>
    <property type="match status" value="1"/>
</dbReference>
<feature type="transmembrane region" description="Helical" evidence="1">
    <location>
        <begin position="356"/>
        <end position="377"/>
    </location>
</feature>
<feature type="transmembrane region" description="Helical" evidence="1">
    <location>
        <begin position="299"/>
        <end position="317"/>
    </location>
</feature>
<comment type="caution">
    <text evidence="2">The sequence shown here is derived from an EMBL/GenBank/DDBJ whole genome shotgun (WGS) entry which is preliminary data.</text>
</comment>
<keyword evidence="3" id="KW-1185">Reference proteome</keyword>
<feature type="transmembrane region" description="Helical" evidence="1">
    <location>
        <begin position="273"/>
        <end position="292"/>
    </location>
</feature>
<name>A0ABQ2QNW4_9GAMM</name>
<sequence length="415" mass="44286">MTTSAMVSNDATALGLLAVILGFVFYTSSSTHPFWQKFYKYIPALLLCYFLPSLLNTFGVVDGHTSQLYFVASRYLLPACLVLLILSVDLKAILGLGPKAVIMFLTGTLGIVIGGPIALLLVSMIDPSLIGNNGPDAVWRGMTTLAGSWIGGGANQAAMKEIYEVGGEIFSVMVTVDVIVANIWMAVLLFMASKAKEIDARTGADTTAIEALKEKVEKYHAENSRIPSLRDIMMIVAVGFGVTGFAHFAADFLGPFFEANYPWTEDYSLTSKFFWLVVIVTTVGLGLSFSPVRHLEAAGASKIASAFLYILVATIGLHMDVSKIMDTPIYFLVGIVWMLVHASLMLLVAKLIKAPLFYMAVGSQANVGGAASAPVVAAAFHPALAPVGVLLAVFGYALGTYMAWLCGQLLQVVAG</sequence>
<feature type="transmembrane region" description="Helical" evidence="1">
    <location>
        <begin position="38"/>
        <end position="55"/>
    </location>
</feature>
<feature type="transmembrane region" description="Helical" evidence="1">
    <location>
        <begin position="329"/>
        <end position="349"/>
    </location>
</feature>
<proteinExistence type="predicted"/>
<keyword evidence="1" id="KW-1133">Transmembrane helix</keyword>
<gene>
    <name evidence="2" type="ORF">GCM10009410_20770</name>
</gene>
<dbReference type="Pfam" id="PF05684">
    <property type="entry name" value="DUF819"/>
    <property type="match status" value="1"/>
</dbReference>
<dbReference type="PRINTS" id="PR00173">
    <property type="entry name" value="EDTRNSPORT"/>
</dbReference>
<dbReference type="InterPro" id="IPR008537">
    <property type="entry name" value="DUF819"/>
</dbReference>
<reference evidence="3" key="1">
    <citation type="journal article" date="2019" name="Int. J. Syst. Evol. Microbiol.">
        <title>The Global Catalogue of Microorganisms (GCM) 10K type strain sequencing project: providing services to taxonomists for standard genome sequencing and annotation.</title>
        <authorList>
            <consortium name="The Broad Institute Genomics Platform"/>
            <consortium name="The Broad Institute Genome Sequencing Center for Infectious Disease"/>
            <person name="Wu L."/>
            <person name="Ma J."/>
        </authorList>
    </citation>
    <scope>NUCLEOTIDE SEQUENCE [LARGE SCALE GENOMIC DNA]</scope>
    <source>
        <strain evidence="3">JCM 32305</strain>
    </source>
</reference>
<feature type="transmembrane region" description="Helical" evidence="1">
    <location>
        <begin position="232"/>
        <end position="253"/>
    </location>
</feature>
<feature type="transmembrane region" description="Helical" evidence="1">
    <location>
        <begin position="383"/>
        <end position="404"/>
    </location>
</feature>
<evidence type="ECO:0000313" key="2">
    <source>
        <dbReference type="EMBL" id="GGP86884.1"/>
    </source>
</evidence>
<dbReference type="PANTHER" id="PTHR34289">
    <property type="entry name" value="PROTEIN, PUTATIVE (DUF819)-RELATED"/>
    <property type="match status" value="1"/>
</dbReference>
<dbReference type="Proteomes" id="UP000654004">
    <property type="component" value="Unassembled WGS sequence"/>
</dbReference>
<feature type="transmembrane region" description="Helical" evidence="1">
    <location>
        <begin position="101"/>
        <end position="125"/>
    </location>
</feature>
<dbReference type="RefSeq" id="WP_188955923.1">
    <property type="nucleotide sequence ID" value="NZ_BMQW01000004.1"/>
</dbReference>
<protein>
    <submittedName>
        <fullName evidence="2">Membrane protein</fullName>
    </submittedName>
</protein>
<keyword evidence="1" id="KW-0472">Membrane</keyword>
<feature type="transmembrane region" description="Helical" evidence="1">
    <location>
        <begin position="75"/>
        <end position="94"/>
    </location>
</feature>
<evidence type="ECO:0000313" key="3">
    <source>
        <dbReference type="Proteomes" id="UP000654004"/>
    </source>
</evidence>
<organism evidence="2 3">
    <name type="scientific">Shewanella ulleungensis</name>
    <dbReference type="NCBI Taxonomy" id="2282699"/>
    <lineage>
        <taxon>Bacteria</taxon>
        <taxon>Pseudomonadati</taxon>
        <taxon>Pseudomonadota</taxon>
        <taxon>Gammaproteobacteria</taxon>
        <taxon>Alteromonadales</taxon>
        <taxon>Shewanellaceae</taxon>
        <taxon>Shewanella</taxon>
    </lineage>
</organism>
<evidence type="ECO:0000256" key="1">
    <source>
        <dbReference type="SAM" id="Phobius"/>
    </source>
</evidence>
<dbReference type="EMBL" id="BMQW01000004">
    <property type="protein sequence ID" value="GGP86884.1"/>
    <property type="molecule type" value="Genomic_DNA"/>
</dbReference>
<feature type="transmembrane region" description="Helical" evidence="1">
    <location>
        <begin position="169"/>
        <end position="191"/>
    </location>
</feature>
<feature type="transmembrane region" description="Helical" evidence="1">
    <location>
        <begin position="6"/>
        <end position="26"/>
    </location>
</feature>
<keyword evidence="1" id="KW-0812">Transmembrane</keyword>
<accession>A0ABQ2QNW4</accession>